<gene>
    <name evidence="7" type="ORF">DEA37_0009946</name>
</gene>
<comment type="similarity">
    <text evidence="1">Belongs to the peptidase C48 family.</text>
</comment>
<evidence type="ECO:0000256" key="2">
    <source>
        <dbReference type="ARBA" id="ARBA00022553"/>
    </source>
</evidence>
<organism evidence="7 8">
    <name type="scientific">Paragonimus westermani</name>
    <dbReference type="NCBI Taxonomy" id="34504"/>
    <lineage>
        <taxon>Eukaryota</taxon>
        <taxon>Metazoa</taxon>
        <taxon>Spiralia</taxon>
        <taxon>Lophotrochozoa</taxon>
        <taxon>Platyhelminthes</taxon>
        <taxon>Trematoda</taxon>
        <taxon>Digenea</taxon>
        <taxon>Plagiorchiida</taxon>
        <taxon>Troglotremata</taxon>
        <taxon>Troglotrematidae</taxon>
        <taxon>Paragonimus</taxon>
    </lineage>
</organism>
<dbReference type="GO" id="GO:0005634">
    <property type="term" value="C:nucleus"/>
    <property type="evidence" value="ECO:0007669"/>
    <property type="project" value="TreeGrafter"/>
</dbReference>
<dbReference type="PANTHER" id="PTHR46896:SF3">
    <property type="entry name" value="FI06413P-RELATED"/>
    <property type="match status" value="1"/>
</dbReference>
<dbReference type="Gene3D" id="3.40.395.10">
    <property type="entry name" value="Adenoviral Proteinase, Chain A"/>
    <property type="match status" value="1"/>
</dbReference>
<comment type="caution">
    <text evidence="7">The sequence shown here is derived from an EMBL/GenBank/DDBJ whole genome shotgun (WGS) entry which is preliminary data.</text>
</comment>
<evidence type="ECO:0000259" key="6">
    <source>
        <dbReference type="PROSITE" id="PS50600"/>
    </source>
</evidence>
<sequence length="727" mass="81231">MLQEVTDALSKKAEIQKLTTGVSVYKCPRTACNGFAFPPLMQCTLCQQVVRMDGYGISPTTCKTVNGSPPLKQARISSRRIAVPILILSVGKPGIFDARHGPCVITTSSLSCNVKVEGSWYPVDVQPSDVELLAFCEEIQVVFLRPRDGLKQNLFTILKLDRTISDETNSMKWVILVLGDRMANSPENNVSIQQMELFASSVRDCDGYCKMDCNVLDTRKLLLECGLRLPRAESRLAASGEATLTSVPRLSQADSQLGPSFPVATAVSVHPTFRSTTPESKALLNSASEIKSDGGLLTNVMSSLSSAGMNLFERSLTKTSQDVCHTTTQKLEDENDDLIILSEENADCDRPCSQIAVVSTKTPASADTITNTANSSISESFKFDYQPAGSTDSVTLTQADLDCLAPGGLLNDAIINFYLKYLYFEQLSELQRRATYLFNCFFYSRLAGVSGTSATTSVRPLNASMSASSTNAGQRVAVPESSLTRHANVAKWTRRVDLFCKDYIIIPINEASHWFLGLVCYPWMAGMVSYTALYQAAAFDLCQLTEKFLDVDLMQFSDQADDKSISEEPIERRPVDAKGEAFDRWRRRRLAWLRKRGINAMPCILLFDSLPCQTRVSNLHVIRDYLQVEWDSRRSSEDGWLYFNKDTIRGFSPRVPSQSNLVDCGIYLLHYVEMFFKQPVQSYTKDYFQNEMASWFSEDTVGQKRSEIHTLLLRLHSQYQTHPQLQS</sequence>
<keyword evidence="8" id="KW-1185">Reference proteome</keyword>
<keyword evidence="4" id="KW-0833">Ubl conjugation pathway</keyword>
<dbReference type="Pfam" id="PF02902">
    <property type="entry name" value="Peptidase_C48"/>
    <property type="match status" value="1"/>
</dbReference>
<name>A0A5J4NNM9_9TREM</name>
<dbReference type="InterPro" id="IPR003653">
    <property type="entry name" value="Peptidase_C48_C"/>
</dbReference>
<dbReference type="InterPro" id="IPR038765">
    <property type="entry name" value="Papain-like_cys_pep_sf"/>
</dbReference>
<dbReference type="SUPFAM" id="SSF54001">
    <property type="entry name" value="Cysteine proteinases"/>
    <property type="match status" value="1"/>
</dbReference>
<dbReference type="PROSITE" id="PS50600">
    <property type="entry name" value="ULP_PROTEASE"/>
    <property type="match status" value="1"/>
</dbReference>
<evidence type="ECO:0000256" key="5">
    <source>
        <dbReference type="ARBA" id="ARBA00022801"/>
    </source>
</evidence>
<dbReference type="GO" id="GO:0070139">
    <property type="term" value="F:SUMO-specific endopeptidase activity"/>
    <property type="evidence" value="ECO:0007669"/>
    <property type="project" value="TreeGrafter"/>
</dbReference>
<dbReference type="PANTHER" id="PTHR46896">
    <property type="entry name" value="SENTRIN-SPECIFIC PROTEASE"/>
    <property type="match status" value="1"/>
</dbReference>
<keyword evidence="2" id="KW-0597">Phosphoprotein</keyword>
<dbReference type="GO" id="GO:0006508">
    <property type="term" value="P:proteolysis"/>
    <property type="evidence" value="ECO:0007669"/>
    <property type="project" value="UniProtKB-KW"/>
</dbReference>
<dbReference type="GO" id="GO:0016926">
    <property type="term" value="P:protein desumoylation"/>
    <property type="evidence" value="ECO:0007669"/>
    <property type="project" value="TreeGrafter"/>
</dbReference>
<feature type="domain" description="Ubiquitin-like protease family profile" evidence="6">
    <location>
        <begin position="394"/>
        <end position="675"/>
    </location>
</feature>
<keyword evidence="5" id="KW-0378">Hydrolase</keyword>
<keyword evidence="3 7" id="KW-0645">Protease</keyword>
<evidence type="ECO:0000313" key="7">
    <source>
        <dbReference type="EMBL" id="KAA3677173.1"/>
    </source>
</evidence>
<protein>
    <submittedName>
        <fullName evidence="7">Sentrin-specific protease 7</fullName>
    </submittedName>
</protein>
<dbReference type="EMBL" id="QNGE01001628">
    <property type="protein sequence ID" value="KAA3677173.1"/>
    <property type="molecule type" value="Genomic_DNA"/>
</dbReference>
<dbReference type="InterPro" id="IPR051947">
    <property type="entry name" value="Sentrin-specific_protease"/>
</dbReference>
<evidence type="ECO:0000256" key="1">
    <source>
        <dbReference type="ARBA" id="ARBA00005234"/>
    </source>
</evidence>
<evidence type="ECO:0000256" key="4">
    <source>
        <dbReference type="ARBA" id="ARBA00022786"/>
    </source>
</evidence>
<dbReference type="Proteomes" id="UP000324629">
    <property type="component" value="Unassembled WGS sequence"/>
</dbReference>
<evidence type="ECO:0000256" key="3">
    <source>
        <dbReference type="ARBA" id="ARBA00022670"/>
    </source>
</evidence>
<proteinExistence type="inferred from homology"/>
<dbReference type="GO" id="GO:0005737">
    <property type="term" value="C:cytoplasm"/>
    <property type="evidence" value="ECO:0007669"/>
    <property type="project" value="TreeGrafter"/>
</dbReference>
<evidence type="ECO:0000313" key="8">
    <source>
        <dbReference type="Proteomes" id="UP000324629"/>
    </source>
</evidence>
<dbReference type="AlphaFoldDB" id="A0A5J4NNM9"/>
<accession>A0A5J4NNM9</accession>
<reference evidence="7 8" key="1">
    <citation type="journal article" date="2019" name="Gigascience">
        <title>Whole-genome sequence of the oriental lung fluke Paragonimus westermani.</title>
        <authorList>
            <person name="Oey H."/>
            <person name="Zakrzewski M."/>
            <person name="Narain K."/>
            <person name="Devi K.R."/>
            <person name="Agatsuma T."/>
            <person name="Nawaratna S."/>
            <person name="Gobert G.N."/>
            <person name="Jones M.K."/>
            <person name="Ragan M.A."/>
            <person name="McManus D.P."/>
            <person name="Krause L."/>
        </authorList>
    </citation>
    <scope>NUCLEOTIDE SEQUENCE [LARGE SCALE GENOMIC DNA]</scope>
    <source>
        <strain evidence="7 8">IND2009</strain>
    </source>
</reference>